<feature type="region of interest" description="Disordered" evidence="1">
    <location>
        <begin position="1"/>
        <end position="20"/>
    </location>
</feature>
<dbReference type="RefSeq" id="WP_160064561.1">
    <property type="nucleotide sequence ID" value="NZ_WUYX01000027.1"/>
</dbReference>
<name>A0A6B0VLZ8_9EURY</name>
<evidence type="ECO:0000256" key="1">
    <source>
        <dbReference type="SAM" id="MobiDB-lite"/>
    </source>
</evidence>
<comment type="caution">
    <text evidence="2">The sequence shown here is derived from an EMBL/GenBank/DDBJ whole genome shotgun (WGS) entry which is preliminary data.</text>
</comment>
<keyword evidence="3" id="KW-1185">Reference proteome</keyword>
<protein>
    <submittedName>
        <fullName evidence="2">Kinesin</fullName>
    </submittedName>
</protein>
<dbReference type="OrthoDB" id="201223at2157"/>
<evidence type="ECO:0000313" key="3">
    <source>
        <dbReference type="Proteomes" id="UP000434101"/>
    </source>
</evidence>
<gene>
    <name evidence="2" type="ORF">GS429_08540</name>
</gene>
<reference evidence="2 3" key="1">
    <citation type="submission" date="2020-01" db="EMBL/GenBank/DDBJ databases">
        <title>Natronorubrum sp. JWXQ-INN 674 isolated from Inner Mongolia Autonomous Region of China.</title>
        <authorList>
            <person name="Xue Q."/>
        </authorList>
    </citation>
    <scope>NUCLEOTIDE SEQUENCE [LARGE SCALE GENOMIC DNA]</scope>
    <source>
        <strain evidence="2 3">JWXQ-INN-674</strain>
    </source>
</reference>
<sequence>MSKSTTPNAEDPSDELTDDERELFERLANRYDDEVGRIFEIALQSSTDSEEANS</sequence>
<feature type="compositionally biased region" description="Acidic residues" evidence="1">
    <location>
        <begin position="11"/>
        <end position="20"/>
    </location>
</feature>
<dbReference type="EMBL" id="WUYX01000027">
    <property type="protein sequence ID" value="MXV62107.1"/>
    <property type="molecule type" value="Genomic_DNA"/>
</dbReference>
<proteinExistence type="predicted"/>
<evidence type="ECO:0000313" key="2">
    <source>
        <dbReference type="EMBL" id="MXV62107.1"/>
    </source>
</evidence>
<accession>A0A6B0VLZ8</accession>
<dbReference type="AlphaFoldDB" id="A0A6B0VLZ8"/>
<dbReference type="Proteomes" id="UP000434101">
    <property type="component" value="Unassembled WGS sequence"/>
</dbReference>
<organism evidence="2 3">
    <name type="scientific">Natronorubrum halalkaliphilum</name>
    <dbReference type="NCBI Taxonomy" id="2691917"/>
    <lineage>
        <taxon>Archaea</taxon>
        <taxon>Methanobacteriati</taxon>
        <taxon>Methanobacteriota</taxon>
        <taxon>Stenosarchaea group</taxon>
        <taxon>Halobacteria</taxon>
        <taxon>Halobacteriales</taxon>
        <taxon>Natrialbaceae</taxon>
        <taxon>Natronorubrum</taxon>
    </lineage>
</organism>